<dbReference type="Proteomes" id="UP000814140">
    <property type="component" value="Unassembled WGS sequence"/>
</dbReference>
<organism evidence="1 2">
    <name type="scientific">Artomyces pyxidatus</name>
    <dbReference type="NCBI Taxonomy" id="48021"/>
    <lineage>
        <taxon>Eukaryota</taxon>
        <taxon>Fungi</taxon>
        <taxon>Dikarya</taxon>
        <taxon>Basidiomycota</taxon>
        <taxon>Agaricomycotina</taxon>
        <taxon>Agaricomycetes</taxon>
        <taxon>Russulales</taxon>
        <taxon>Auriscalpiaceae</taxon>
        <taxon>Artomyces</taxon>
    </lineage>
</organism>
<keyword evidence="2" id="KW-1185">Reference proteome</keyword>
<accession>A0ACB8T7C5</accession>
<evidence type="ECO:0000313" key="2">
    <source>
        <dbReference type="Proteomes" id="UP000814140"/>
    </source>
</evidence>
<name>A0ACB8T7C5_9AGAM</name>
<sequence length="332" mass="33426">MFIPGITSRAASSKCRATRCDGSKVVKRKGGGGGGSGHSSGGSGRGGGDEGGRSSGSSGSTGATGKGSPSAPEEPVSVQGLPGGVHSATVYGGGGSKITVIPSGQSFAGRSIGGGTRSGIYGSSCYGSGYPGVPYGNCGVADRPFPYYFWPIVWGGIFLTAEAYLNAELEYGSPSNTSRPGGPMAQAQFQSNRTGTTFHILADNTTVVSLISTIHANCSSYLSMTNSSTTPISYDATNSNDPVPEQAVQYYRASSVALTLDGYNNTAALGSDPNATASPLPVGIDTALLMCINATTGESVPLVNAGVQLSSGWSIAVTVLLVIVLLTFMALS</sequence>
<reference evidence="1" key="1">
    <citation type="submission" date="2021-03" db="EMBL/GenBank/DDBJ databases">
        <authorList>
            <consortium name="DOE Joint Genome Institute"/>
            <person name="Ahrendt S."/>
            <person name="Looney B.P."/>
            <person name="Miyauchi S."/>
            <person name="Morin E."/>
            <person name="Drula E."/>
            <person name="Courty P.E."/>
            <person name="Chicoki N."/>
            <person name="Fauchery L."/>
            <person name="Kohler A."/>
            <person name="Kuo A."/>
            <person name="Labutti K."/>
            <person name="Pangilinan J."/>
            <person name="Lipzen A."/>
            <person name="Riley R."/>
            <person name="Andreopoulos W."/>
            <person name="He G."/>
            <person name="Johnson J."/>
            <person name="Barry K.W."/>
            <person name="Grigoriev I.V."/>
            <person name="Nagy L."/>
            <person name="Hibbett D."/>
            <person name="Henrissat B."/>
            <person name="Matheny P.B."/>
            <person name="Labbe J."/>
            <person name="Martin F."/>
        </authorList>
    </citation>
    <scope>NUCLEOTIDE SEQUENCE</scope>
    <source>
        <strain evidence="1">HHB10654</strain>
    </source>
</reference>
<comment type="caution">
    <text evidence="1">The sequence shown here is derived from an EMBL/GenBank/DDBJ whole genome shotgun (WGS) entry which is preliminary data.</text>
</comment>
<reference evidence="1" key="2">
    <citation type="journal article" date="2022" name="New Phytol.">
        <title>Evolutionary transition to the ectomycorrhizal habit in the genomes of a hyperdiverse lineage of mushroom-forming fungi.</title>
        <authorList>
            <person name="Looney B."/>
            <person name="Miyauchi S."/>
            <person name="Morin E."/>
            <person name="Drula E."/>
            <person name="Courty P.E."/>
            <person name="Kohler A."/>
            <person name="Kuo A."/>
            <person name="LaButti K."/>
            <person name="Pangilinan J."/>
            <person name="Lipzen A."/>
            <person name="Riley R."/>
            <person name="Andreopoulos W."/>
            <person name="He G."/>
            <person name="Johnson J."/>
            <person name="Nolan M."/>
            <person name="Tritt A."/>
            <person name="Barry K.W."/>
            <person name="Grigoriev I.V."/>
            <person name="Nagy L.G."/>
            <person name="Hibbett D."/>
            <person name="Henrissat B."/>
            <person name="Matheny P.B."/>
            <person name="Labbe J."/>
            <person name="Martin F.M."/>
        </authorList>
    </citation>
    <scope>NUCLEOTIDE SEQUENCE</scope>
    <source>
        <strain evidence="1">HHB10654</strain>
    </source>
</reference>
<protein>
    <submittedName>
        <fullName evidence="1">Uncharacterized protein</fullName>
    </submittedName>
</protein>
<gene>
    <name evidence="1" type="ORF">BV25DRAFT_1823927</name>
</gene>
<proteinExistence type="predicted"/>
<dbReference type="EMBL" id="MU277201">
    <property type="protein sequence ID" value="KAI0063855.1"/>
    <property type="molecule type" value="Genomic_DNA"/>
</dbReference>
<evidence type="ECO:0000313" key="1">
    <source>
        <dbReference type="EMBL" id="KAI0063855.1"/>
    </source>
</evidence>